<keyword evidence="11" id="KW-1185">Reference proteome</keyword>
<evidence type="ECO:0000256" key="3">
    <source>
        <dbReference type="ARBA" id="ARBA00023136"/>
    </source>
</evidence>
<dbReference type="SMART" id="SM00304">
    <property type="entry name" value="HAMP"/>
    <property type="match status" value="2"/>
</dbReference>
<gene>
    <name evidence="10" type="ORF">I8J29_32700</name>
</gene>
<evidence type="ECO:0000256" key="6">
    <source>
        <dbReference type="PROSITE-ProRule" id="PRU00284"/>
    </source>
</evidence>
<dbReference type="SUPFAM" id="SSF58104">
    <property type="entry name" value="Methyl-accepting chemotaxis protein (MCP) signaling domain"/>
    <property type="match status" value="1"/>
</dbReference>
<sequence>MKPGIMTFGVGKKLFLSFMALIALIGALGAISLLSERRMADKTDSITKNWMNGVEIANNVNYLTEHVMTFQYKILASVDPGKKMNYMVDASSTIMAVDQQLDGYAATYANAEDKAAAEALRDKWAAYKELYDKAIAYSEHVDLIHGAKANGEELVQLLQQTETAYAAMQQDMSKLVQLNHKGAADAAKESRDIYRGSVIEAIVVLAAAVLIAVGLAAFLNARISRPLKRASSALRRVAAGDLTVEALKARSKDEIGQLAASVNEMTANLQATMRRIHETAASVAASSEELLASSGQNAEATQHVAEAVQEVAAGAERQQHSADETGRAMEEMATGIQRIAESSSTVSDLSVEASELAERGNVSIGAAVERMNAIGGSVGRAGADIRLLEAHSGRIGEIVGLIGDIARQTGLLSLNASIEAARAGEHGKGFAVVAGEVKKLSEQSAQSVGSIAEVIEQIQRDTLKAARAMEQSQGEVRLGIQAVADAEEAFRGIAGTARQVSERVQEVAAAAQQMAAGSEQVSASVQDMSAISRDAAGATQSVAATTEEQLASAQEITAAAESLSAIAQELSDMVGRFKI</sequence>
<dbReference type="Pfam" id="PF00015">
    <property type="entry name" value="MCPsignal"/>
    <property type="match status" value="1"/>
</dbReference>
<dbReference type="PANTHER" id="PTHR32089">
    <property type="entry name" value="METHYL-ACCEPTING CHEMOTAXIS PROTEIN MCPB"/>
    <property type="match status" value="1"/>
</dbReference>
<feature type="domain" description="Methyl-accepting transducer" evidence="8">
    <location>
        <begin position="293"/>
        <end position="529"/>
    </location>
</feature>
<keyword evidence="2" id="KW-1003">Cell membrane</keyword>
<evidence type="ECO:0000256" key="4">
    <source>
        <dbReference type="ARBA" id="ARBA00023224"/>
    </source>
</evidence>
<name>A0ABS3WL38_9BACL</name>
<dbReference type="RefSeq" id="WP_208851450.1">
    <property type="nucleotide sequence ID" value="NZ_JAGGDJ010000086.1"/>
</dbReference>
<dbReference type="Gene3D" id="1.10.287.950">
    <property type="entry name" value="Methyl-accepting chemotaxis protein"/>
    <property type="match status" value="1"/>
</dbReference>
<organism evidence="10 11">
    <name type="scientific">Paenibacillus artemisiicola</name>
    <dbReference type="NCBI Taxonomy" id="1172618"/>
    <lineage>
        <taxon>Bacteria</taxon>
        <taxon>Bacillati</taxon>
        <taxon>Bacillota</taxon>
        <taxon>Bacilli</taxon>
        <taxon>Bacillales</taxon>
        <taxon>Paenibacillaceae</taxon>
        <taxon>Paenibacillus</taxon>
    </lineage>
</organism>
<evidence type="ECO:0000313" key="10">
    <source>
        <dbReference type="EMBL" id="MBO7748933.1"/>
    </source>
</evidence>
<feature type="transmembrane region" description="Helical" evidence="7">
    <location>
        <begin position="198"/>
        <end position="219"/>
    </location>
</feature>
<dbReference type="Pfam" id="PF00672">
    <property type="entry name" value="HAMP"/>
    <property type="match status" value="1"/>
</dbReference>
<dbReference type="Proteomes" id="UP000670947">
    <property type="component" value="Unassembled WGS sequence"/>
</dbReference>
<proteinExistence type="inferred from homology"/>
<reference evidence="10 11" key="1">
    <citation type="submission" date="2021-03" db="EMBL/GenBank/DDBJ databases">
        <title>Paenibacillus artemisicola MWE-103 whole genome sequence.</title>
        <authorList>
            <person name="Ham Y.J."/>
        </authorList>
    </citation>
    <scope>NUCLEOTIDE SEQUENCE [LARGE SCALE GENOMIC DNA]</scope>
    <source>
        <strain evidence="10 11">MWE-103</strain>
    </source>
</reference>
<keyword evidence="4 6" id="KW-0807">Transducer</keyword>
<dbReference type="SMART" id="SM00283">
    <property type="entry name" value="MA"/>
    <property type="match status" value="1"/>
</dbReference>
<evidence type="ECO:0000256" key="2">
    <source>
        <dbReference type="ARBA" id="ARBA00022475"/>
    </source>
</evidence>
<dbReference type="InterPro" id="IPR024478">
    <property type="entry name" value="HlyB_4HB_MCP"/>
</dbReference>
<comment type="subcellular location">
    <subcellularLocation>
        <location evidence="1">Cell membrane</location>
    </subcellularLocation>
</comment>
<dbReference type="Pfam" id="PF12729">
    <property type="entry name" value="4HB_MCP_1"/>
    <property type="match status" value="1"/>
</dbReference>
<dbReference type="PROSITE" id="PS50111">
    <property type="entry name" value="CHEMOTAXIS_TRANSDUC_2"/>
    <property type="match status" value="1"/>
</dbReference>
<evidence type="ECO:0000313" key="11">
    <source>
        <dbReference type="Proteomes" id="UP000670947"/>
    </source>
</evidence>
<keyword evidence="7" id="KW-0812">Transmembrane</keyword>
<dbReference type="CDD" id="cd06225">
    <property type="entry name" value="HAMP"/>
    <property type="match status" value="1"/>
</dbReference>
<keyword evidence="7" id="KW-1133">Transmembrane helix</keyword>
<dbReference type="InterPro" id="IPR003660">
    <property type="entry name" value="HAMP_dom"/>
</dbReference>
<comment type="similarity">
    <text evidence="5">Belongs to the methyl-accepting chemotaxis (MCP) protein family.</text>
</comment>
<evidence type="ECO:0000256" key="5">
    <source>
        <dbReference type="ARBA" id="ARBA00029447"/>
    </source>
</evidence>
<keyword evidence="3 7" id="KW-0472">Membrane</keyword>
<evidence type="ECO:0000259" key="9">
    <source>
        <dbReference type="PROSITE" id="PS50885"/>
    </source>
</evidence>
<comment type="caution">
    <text evidence="10">The sequence shown here is derived from an EMBL/GenBank/DDBJ whole genome shotgun (WGS) entry which is preliminary data.</text>
</comment>
<dbReference type="PANTHER" id="PTHR32089:SF112">
    <property type="entry name" value="LYSOZYME-LIKE PROTEIN-RELATED"/>
    <property type="match status" value="1"/>
</dbReference>
<dbReference type="PROSITE" id="PS50885">
    <property type="entry name" value="HAMP"/>
    <property type="match status" value="1"/>
</dbReference>
<evidence type="ECO:0000256" key="1">
    <source>
        <dbReference type="ARBA" id="ARBA00004236"/>
    </source>
</evidence>
<protein>
    <submittedName>
        <fullName evidence="10">Methyl-accepting chemotaxis protein</fullName>
    </submittedName>
</protein>
<evidence type="ECO:0000256" key="7">
    <source>
        <dbReference type="SAM" id="Phobius"/>
    </source>
</evidence>
<dbReference type="Gene3D" id="6.10.340.10">
    <property type="match status" value="1"/>
</dbReference>
<feature type="domain" description="HAMP" evidence="9">
    <location>
        <begin position="221"/>
        <end position="274"/>
    </location>
</feature>
<dbReference type="EMBL" id="JAGGDJ010000086">
    <property type="protein sequence ID" value="MBO7748933.1"/>
    <property type="molecule type" value="Genomic_DNA"/>
</dbReference>
<evidence type="ECO:0000259" key="8">
    <source>
        <dbReference type="PROSITE" id="PS50111"/>
    </source>
</evidence>
<dbReference type="InterPro" id="IPR004089">
    <property type="entry name" value="MCPsignal_dom"/>
</dbReference>
<accession>A0ABS3WL38</accession>